<proteinExistence type="predicted"/>
<evidence type="ECO:0000313" key="1">
    <source>
        <dbReference type="EMBL" id="JAD41218.1"/>
    </source>
</evidence>
<organism evidence="1">
    <name type="scientific">Arundo donax</name>
    <name type="common">Giant reed</name>
    <name type="synonym">Donax arundinaceus</name>
    <dbReference type="NCBI Taxonomy" id="35708"/>
    <lineage>
        <taxon>Eukaryota</taxon>
        <taxon>Viridiplantae</taxon>
        <taxon>Streptophyta</taxon>
        <taxon>Embryophyta</taxon>
        <taxon>Tracheophyta</taxon>
        <taxon>Spermatophyta</taxon>
        <taxon>Magnoliopsida</taxon>
        <taxon>Liliopsida</taxon>
        <taxon>Poales</taxon>
        <taxon>Poaceae</taxon>
        <taxon>PACMAD clade</taxon>
        <taxon>Arundinoideae</taxon>
        <taxon>Arundineae</taxon>
        <taxon>Arundo</taxon>
    </lineage>
</organism>
<name>A0A0A8ZU73_ARUDO</name>
<dbReference type="EMBL" id="GBRH01256677">
    <property type="protein sequence ID" value="JAD41218.1"/>
    <property type="molecule type" value="Transcribed_RNA"/>
</dbReference>
<dbReference type="AlphaFoldDB" id="A0A0A8ZU73"/>
<sequence>MFSVVFLLLACYNWYEAQVC</sequence>
<protein>
    <submittedName>
        <fullName evidence="1">Uncharacterized protein</fullName>
    </submittedName>
</protein>
<reference evidence="1" key="2">
    <citation type="journal article" date="2015" name="Data Brief">
        <title>Shoot transcriptome of the giant reed, Arundo donax.</title>
        <authorList>
            <person name="Barrero R.A."/>
            <person name="Guerrero F.D."/>
            <person name="Moolhuijzen P."/>
            <person name="Goolsby J.A."/>
            <person name="Tidwell J."/>
            <person name="Bellgard S.E."/>
            <person name="Bellgard M.I."/>
        </authorList>
    </citation>
    <scope>NUCLEOTIDE SEQUENCE</scope>
    <source>
        <tissue evidence="1">Shoot tissue taken approximately 20 cm above the soil surface</tissue>
    </source>
</reference>
<reference evidence="1" key="1">
    <citation type="submission" date="2014-09" db="EMBL/GenBank/DDBJ databases">
        <authorList>
            <person name="Magalhaes I.L.F."/>
            <person name="Oliveira U."/>
            <person name="Santos F.R."/>
            <person name="Vidigal T.H.D.A."/>
            <person name="Brescovit A.D."/>
            <person name="Santos A.J."/>
        </authorList>
    </citation>
    <scope>NUCLEOTIDE SEQUENCE</scope>
    <source>
        <tissue evidence="1">Shoot tissue taken approximately 20 cm above the soil surface</tissue>
    </source>
</reference>
<accession>A0A0A8ZU73</accession>